<dbReference type="OrthoDB" id="9797653at2"/>
<evidence type="ECO:0000256" key="1">
    <source>
        <dbReference type="ARBA" id="ARBA00022679"/>
    </source>
</evidence>
<dbReference type="GO" id="GO:0008410">
    <property type="term" value="F:CoA-transferase activity"/>
    <property type="evidence" value="ECO:0007669"/>
    <property type="project" value="TreeGrafter"/>
</dbReference>
<evidence type="ECO:0000313" key="2">
    <source>
        <dbReference type="EMBL" id="AYD47642.1"/>
    </source>
</evidence>
<proteinExistence type="predicted"/>
<dbReference type="Proteomes" id="UP000266118">
    <property type="component" value="Chromosome"/>
</dbReference>
<keyword evidence="1 2" id="KW-0808">Transferase</keyword>
<sequence length="378" mass="42650">MKPLENLIVLEFCQYMSGPSAGLRLADLGARVIKIERPDIGDSGRQLAVKDLFIGGNSILFHTINRNKESYAANLKDQTDLEKIKKLILKADILIHNFRPKVMEKLGLGFEDIQLLNPRLIYAEISGYGKKGPWKKKPGQDLLLQSISGLTWLSGDKSAPPIPFGLSIADYMCGTHLTQGILAALIKRNKTKLGSLIEVNLLSTLIDFQFEVITTYLNDGGKLPQRAENGNAHAYLSAPYGIYKTLDGYLVVAMENLEYLGKNIDLIEIKNFVKENFSQRDKVMEMLQSHFQLKTTKHWLLLLESAKIWCAGVLNYHQFLNHNGFKVLNMTQEISLPNQQKIITTRCPIRIDGEKYFSKKPGPILGENTFSIDEEIFH</sequence>
<gene>
    <name evidence="2" type="ORF">D6B99_08500</name>
</gene>
<dbReference type="PANTHER" id="PTHR48207:SF4">
    <property type="entry name" value="BLL6097 PROTEIN"/>
    <property type="match status" value="1"/>
</dbReference>
<dbReference type="Gene3D" id="3.40.50.10540">
    <property type="entry name" value="Crotonobetainyl-coa:carnitine coa-transferase, domain 1"/>
    <property type="match status" value="1"/>
</dbReference>
<dbReference type="SUPFAM" id="SSF89796">
    <property type="entry name" value="CoA-transferase family III (CaiB/BaiF)"/>
    <property type="match status" value="1"/>
</dbReference>
<dbReference type="InterPro" id="IPR050483">
    <property type="entry name" value="CoA-transferase_III_domain"/>
</dbReference>
<dbReference type="EMBL" id="CP032489">
    <property type="protein sequence ID" value="AYD47642.1"/>
    <property type="molecule type" value="Genomic_DNA"/>
</dbReference>
<organism evidence="2 3">
    <name type="scientific">Arachidicoccus soli</name>
    <dbReference type="NCBI Taxonomy" id="2341117"/>
    <lineage>
        <taxon>Bacteria</taxon>
        <taxon>Pseudomonadati</taxon>
        <taxon>Bacteroidota</taxon>
        <taxon>Chitinophagia</taxon>
        <taxon>Chitinophagales</taxon>
        <taxon>Chitinophagaceae</taxon>
        <taxon>Arachidicoccus</taxon>
    </lineage>
</organism>
<dbReference type="KEGG" id="ark:D6B99_08500"/>
<reference evidence="2 3" key="1">
    <citation type="submission" date="2018-09" db="EMBL/GenBank/DDBJ databases">
        <title>Arachidicoccus sp. nov., a bacterium isolated from soil.</title>
        <authorList>
            <person name="Weon H.-Y."/>
            <person name="Kwon S.-W."/>
            <person name="Lee S.A."/>
        </authorList>
    </citation>
    <scope>NUCLEOTIDE SEQUENCE [LARGE SCALE GENOMIC DNA]</scope>
    <source>
        <strain evidence="2 3">KIS59-12</strain>
    </source>
</reference>
<keyword evidence="3" id="KW-1185">Reference proteome</keyword>
<dbReference type="RefSeq" id="WP_119986986.1">
    <property type="nucleotide sequence ID" value="NZ_CP032489.1"/>
</dbReference>
<dbReference type="Pfam" id="PF02515">
    <property type="entry name" value="CoA_transf_3"/>
    <property type="match status" value="1"/>
</dbReference>
<dbReference type="InterPro" id="IPR003673">
    <property type="entry name" value="CoA-Trfase_fam_III"/>
</dbReference>
<dbReference type="InterPro" id="IPR023606">
    <property type="entry name" value="CoA-Trfase_III_dom_1_sf"/>
</dbReference>
<name>A0A386HPM2_9BACT</name>
<dbReference type="Gene3D" id="3.30.1540.10">
    <property type="entry name" value="formyl-coa transferase, domain 3"/>
    <property type="match status" value="1"/>
</dbReference>
<dbReference type="AlphaFoldDB" id="A0A386HPM2"/>
<evidence type="ECO:0000313" key="3">
    <source>
        <dbReference type="Proteomes" id="UP000266118"/>
    </source>
</evidence>
<protein>
    <submittedName>
        <fullName evidence="2">CoA transferase</fullName>
    </submittedName>
</protein>
<dbReference type="PANTHER" id="PTHR48207">
    <property type="entry name" value="SUCCINATE--HYDROXYMETHYLGLUTARATE COA-TRANSFERASE"/>
    <property type="match status" value="1"/>
</dbReference>
<dbReference type="InterPro" id="IPR044855">
    <property type="entry name" value="CoA-Trfase_III_dom3_sf"/>
</dbReference>
<accession>A0A386HPM2</accession>